<gene>
    <name evidence="3" type="ORF">HY544_02970</name>
</gene>
<evidence type="ECO:0000259" key="2">
    <source>
        <dbReference type="PROSITE" id="PS50926"/>
    </source>
</evidence>
<accession>A0A8T3YKW8</accession>
<dbReference type="Proteomes" id="UP000732298">
    <property type="component" value="Unassembled WGS sequence"/>
</dbReference>
<feature type="compositionally biased region" description="Acidic residues" evidence="1">
    <location>
        <begin position="82"/>
        <end position="112"/>
    </location>
</feature>
<evidence type="ECO:0000313" key="4">
    <source>
        <dbReference type="Proteomes" id="UP000732298"/>
    </source>
</evidence>
<name>A0A8T3YKW8_9ARCH</name>
<sequence>MGNDRRPGNRFGDIPVKEGESYDVEIEGIGEKGDGIAKIEGYVIIVPNVQKGDKVKVKVNAVRGKVSFGEVIGEAEPKDKEPSEEESGDESEEDAEEDEDMGDESVDSEEEK</sequence>
<dbReference type="InterPro" id="IPR002792">
    <property type="entry name" value="TRAM_dom"/>
</dbReference>
<protein>
    <submittedName>
        <fullName evidence="3">TRAM domain-containing protein</fullName>
    </submittedName>
</protein>
<comment type="caution">
    <text evidence="3">The sequence shown here is derived from an EMBL/GenBank/DDBJ whole genome shotgun (WGS) entry which is preliminary data.</text>
</comment>
<dbReference type="PROSITE" id="PS50926">
    <property type="entry name" value="TRAM"/>
    <property type="match status" value="1"/>
</dbReference>
<dbReference type="SUPFAM" id="SSF50249">
    <property type="entry name" value="Nucleic acid-binding proteins"/>
    <property type="match status" value="1"/>
</dbReference>
<feature type="region of interest" description="Disordered" evidence="1">
    <location>
        <begin position="68"/>
        <end position="112"/>
    </location>
</feature>
<evidence type="ECO:0000313" key="3">
    <source>
        <dbReference type="EMBL" id="MBI4210442.1"/>
    </source>
</evidence>
<reference evidence="3" key="1">
    <citation type="submission" date="2020-07" db="EMBL/GenBank/DDBJ databases">
        <title>Huge and variable diversity of episymbiotic CPR bacteria and DPANN archaea in groundwater ecosystems.</title>
        <authorList>
            <person name="He C.Y."/>
            <person name="Keren R."/>
            <person name="Whittaker M."/>
            <person name="Farag I.F."/>
            <person name="Doudna J."/>
            <person name="Cate J.H.D."/>
            <person name="Banfield J.F."/>
        </authorList>
    </citation>
    <scope>NUCLEOTIDE SEQUENCE</scope>
    <source>
        <strain evidence="3">NC_groundwater_1296_Ag_S-0.2um_52_80</strain>
    </source>
</reference>
<dbReference type="EMBL" id="JACQPB010000034">
    <property type="protein sequence ID" value="MBI4210442.1"/>
    <property type="molecule type" value="Genomic_DNA"/>
</dbReference>
<proteinExistence type="predicted"/>
<dbReference type="Gene3D" id="2.40.50.140">
    <property type="entry name" value="Nucleic acid-binding proteins"/>
    <property type="match status" value="1"/>
</dbReference>
<organism evidence="3 4">
    <name type="scientific">Candidatus Iainarchaeum sp</name>
    <dbReference type="NCBI Taxonomy" id="3101447"/>
    <lineage>
        <taxon>Archaea</taxon>
        <taxon>Candidatus Iainarchaeota</taxon>
        <taxon>Candidatus Iainarchaeia</taxon>
        <taxon>Candidatus Iainarchaeales</taxon>
        <taxon>Candidatus Iainarchaeaceae</taxon>
        <taxon>Candidatus Iainarchaeum</taxon>
    </lineage>
</organism>
<evidence type="ECO:0000256" key="1">
    <source>
        <dbReference type="SAM" id="MobiDB-lite"/>
    </source>
</evidence>
<dbReference type="AlphaFoldDB" id="A0A8T3YKW8"/>
<dbReference type="Pfam" id="PF01938">
    <property type="entry name" value="TRAM"/>
    <property type="match status" value="1"/>
</dbReference>
<dbReference type="InterPro" id="IPR012340">
    <property type="entry name" value="NA-bd_OB-fold"/>
</dbReference>
<feature type="domain" description="TRAM" evidence="2">
    <location>
        <begin position="15"/>
        <end position="73"/>
    </location>
</feature>
<feature type="region of interest" description="Disordered" evidence="1">
    <location>
        <begin position="1"/>
        <end position="21"/>
    </location>
</feature>